<proteinExistence type="predicted"/>
<dbReference type="Proteomes" id="UP000501690">
    <property type="component" value="Linkage Group LG2"/>
</dbReference>
<sequence>MTLASVEATGSTCEEIFQCWDVDSIVLVFGRLQETLEFVRCTVNKFDLIPREKSYDEEGVTLTAPGGADKSSNRLEARNDANWVPFLELCVMKMEKPLGVFYLKKRPGMTICVFGLPHLKVQIMFVTFPVDEDLF</sequence>
<dbReference type="AlphaFoldDB" id="A0A4D6L0U2"/>
<accession>A0A4D6L0U2</accession>
<name>A0A4D6L0U2_VIGUN</name>
<reference evidence="1 2" key="1">
    <citation type="submission" date="2019-04" db="EMBL/GenBank/DDBJ databases">
        <title>An improved genome assembly and genetic linkage map for asparagus bean, Vigna unguiculata ssp. sesquipedialis.</title>
        <authorList>
            <person name="Xia Q."/>
            <person name="Zhang R."/>
            <person name="Dong Y."/>
        </authorList>
    </citation>
    <scope>NUCLEOTIDE SEQUENCE [LARGE SCALE GENOMIC DNA]</scope>
    <source>
        <tissue evidence="1">Leaf</tissue>
    </source>
</reference>
<evidence type="ECO:0000313" key="1">
    <source>
        <dbReference type="EMBL" id="QCD82141.1"/>
    </source>
</evidence>
<evidence type="ECO:0000313" key="2">
    <source>
        <dbReference type="Proteomes" id="UP000501690"/>
    </source>
</evidence>
<dbReference type="EMBL" id="CP039346">
    <property type="protein sequence ID" value="QCD82141.1"/>
    <property type="molecule type" value="Genomic_DNA"/>
</dbReference>
<organism evidence="1 2">
    <name type="scientific">Vigna unguiculata</name>
    <name type="common">Cowpea</name>
    <dbReference type="NCBI Taxonomy" id="3917"/>
    <lineage>
        <taxon>Eukaryota</taxon>
        <taxon>Viridiplantae</taxon>
        <taxon>Streptophyta</taxon>
        <taxon>Embryophyta</taxon>
        <taxon>Tracheophyta</taxon>
        <taxon>Spermatophyta</taxon>
        <taxon>Magnoliopsida</taxon>
        <taxon>eudicotyledons</taxon>
        <taxon>Gunneridae</taxon>
        <taxon>Pentapetalae</taxon>
        <taxon>rosids</taxon>
        <taxon>fabids</taxon>
        <taxon>Fabales</taxon>
        <taxon>Fabaceae</taxon>
        <taxon>Papilionoideae</taxon>
        <taxon>50 kb inversion clade</taxon>
        <taxon>NPAAA clade</taxon>
        <taxon>indigoferoid/millettioid clade</taxon>
        <taxon>Phaseoleae</taxon>
        <taxon>Vigna</taxon>
    </lineage>
</organism>
<keyword evidence="2" id="KW-1185">Reference proteome</keyword>
<protein>
    <submittedName>
        <fullName evidence="1">Uncharacterized protein</fullName>
    </submittedName>
</protein>
<gene>
    <name evidence="1" type="ORF">DEO72_LG2g2475</name>
</gene>